<gene>
    <name evidence="1" type="ORF">GXM_01780</name>
</gene>
<evidence type="ECO:0000313" key="1">
    <source>
        <dbReference type="EMBL" id="QFS44307.1"/>
    </source>
</evidence>
<keyword evidence="2" id="KW-1185">Reference proteome</keyword>
<sequence>MDKGQITNDKSGRYTQQFVQHEHFYFLQFDTNIFSLQSDLKEGKFA</sequence>
<reference evidence="1 2" key="1">
    <citation type="submission" date="2019-10" db="EMBL/GenBank/DDBJ databases">
        <title>Genomic and transcriptomic insights into the perfect genentic adaptation of a filamentous nitrogen-fixing cyanobacterium to rice fields.</title>
        <authorList>
            <person name="Chen Z."/>
        </authorList>
    </citation>
    <scope>NUCLEOTIDE SEQUENCE [LARGE SCALE GENOMIC DNA]</scope>
    <source>
        <strain evidence="1">CCNUC1</strain>
    </source>
</reference>
<name>A0A5P8VVD0_9NOSO</name>
<organism evidence="1 2">
    <name type="scientific">Nostoc sphaeroides CCNUC1</name>
    <dbReference type="NCBI Taxonomy" id="2653204"/>
    <lineage>
        <taxon>Bacteria</taxon>
        <taxon>Bacillati</taxon>
        <taxon>Cyanobacteriota</taxon>
        <taxon>Cyanophyceae</taxon>
        <taxon>Nostocales</taxon>
        <taxon>Nostocaceae</taxon>
        <taxon>Nostoc</taxon>
    </lineage>
</organism>
<dbReference type="KEGG" id="nsh:GXM_01780"/>
<protein>
    <submittedName>
        <fullName evidence="1">Uncharacterized protein</fullName>
    </submittedName>
</protein>
<dbReference type="EMBL" id="CP045226">
    <property type="protein sequence ID" value="QFS44307.1"/>
    <property type="molecule type" value="Genomic_DNA"/>
</dbReference>
<dbReference type="AlphaFoldDB" id="A0A5P8VVD0"/>
<accession>A0A5P8VVD0</accession>
<evidence type="ECO:0000313" key="2">
    <source>
        <dbReference type="Proteomes" id="UP000326678"/>
    </source>
</evidence>
<dbReference type="Proteomes" id="UP000326678">
    <property type="component" value="Chromosome Gxm1"/>
</dbReference>
<proteinExistence type="predicted"/>